<evidence type="ECO:0000256" key="10">
    <source>
        <dbReference type="HAMAP-Rule" id="MF_00321"/>
    </source>
</evidence>
<dbReference type="EMBL" id="LR217739">
    <property type="protein sequence ID" value="VFP88538.1"/>
    <property type="molecule type" value="Genomic_DNA"/>
</dbReference>
<name>A0A803FUW4_9GAMM</name>
<comment type="function">
    <text evidence="10">Necessary for normal cell division and for the maintenance of normal septation.</text>
</comment>
<gene>
    <name evidence="10 12" type="primary">engB</name>
    <name evidence="12" type="ORF">BUCIPICE3303_278</name>
</gene>
<accession>A0A803FUW4</accession>
<dbReference type="PANTHER" id="PTHR11649">
    <property type="entry name" value="MSS1/TRME-RELATED GTP-BINDING PROTEIN"/>
    <property type="match status" value="1"/>
</dbReference>
<dbReference type="OrthoDB" id="9804921at2"/>
<dbReference type="GO" id="GO:0000917">
    <property type="term" value="P:division septum assembly"/>
    <property type="evidence" value="ECO:0007669"/>
    <property type="project" value="UniProtKB-KW"/>
</dbReference>
<comment type="similarity">
    <text evidence="2 10">Belongs to the TRAFAC class TrmE-Era-EngA-EngB-Septin-like GTPase superfamily. EngB GTPase family.</text>
</comment>
<dbReference type="InterPro" id="IPR030393">
    <property type="entry name" value="G_ENGB_dom"/>
</dbReference>
<proteinExistence type="inferred from homology"/>
<evidence type="ECO:0000256" key="1">
    <source>
        <dbReference type="ARBA" id="ARBA00001946"/>
    </source>
</evidence>
<reference evidence="12 13" key="1">
    <citation type="submission" date="2019-02" db="EMBL/GenBank/DDBJ databases">
        <authorList>
            <person name="Manzano-Marin A."/>
            <person name="Manzano-Marin A."/>
        </authorList>
    </citation>
    <scope>NUCLEOTIDE SEQUENCE [LARGE SCALE GENOMIC DNA]</scope>
    <source>
        <strain evidence="12 13">BuCipiceae</strain>
    </source>
</reference>
<evidence type="ECO:0000256" key="3">
    <source>
        <dbReference type="ARBA" id="ARBA00022618"/>
    </source>
</evidence>
<evidence type="ECO:0000256" key="7">
    <source>
        <dbReference type="ARBA" id="ARBA00023134"/>
    </source>
</evidence>
<keyword evidence="5 10" id="KW-0547">Nucleotide-binding</keyword>
<organism evidence="12 13">
    <name type="scientific">Buchnera aphidicola</name>
    <name type="common">Cinara piceae</name>
    <dbReference type="NCBI Taxonomy" id="1660043"/>
    <lineage>
        <taxon>Bacteria</taxon>
        <taxon>Pseudomonadati</taxon>
        <taxon>Pseudomonadota</taxon>
        <taxon>Gammaproteobacteria</taxon>
        <taxon>Enterobacterales</taxon>
        <taxon>Erwiniaceae</taxon>
        <taxon>Buchnera</taxon>
    </lineage>
</organism>
<evidence type="ECO:0000256" key="6">
    <source>
        <dbReference type="ARBA" id="ARBA00022842"/>
    </source>
</evidence>
<keyword evidence="9 10" id="KW-0131">Cell cycle</keyword>
<dbReference type="RefSeq" id="WP_154049327.1">
    <property type="nucleotide sequence ID" value="NZ_LR217739.1"/>
</dbReference>
<dbReference type="InterPro" id="IPR019987">
    <property type="entry name" value="GTP-bd_ribosome_bio_YsxC"/>
</dbReference>
<keyword evidence="7 10" id="KW-0342">GTP-binding</keyword>
<dbReference type="HAMAP" id="MF_00321">
    <property type="entry name" value="GTPase_EngB"/>
    <property type="match status" value="1"/>
</dbReference>
<dbReference type="NCBIfam" id="TIGR03598">
    <property type="entry name" value="GTPase_YsxC"/>
    <property type="match status" value="1"/>
</dbReference>
<dbReference type="InterPro" id="IPR027417">
    <property type="entry name" value="P-loop_NTPase"/>
</dbReference>
<dbReference type="InterPro" id="IPR006073">
    <property type="entry name" value="GTP-bd"/>
</dbReference>
<comment type="cofactor">
    <cofactor evidence="1">
        <name>Mg(2+)</name>
        <dbReference type="ChEBI" id="CHEBI:18420"/>
    </cofactor>
</comment>
<dbReference type="GO" id="GO:0005829">
    <property type="term" value="C:cytosol"/>
    <property type="evidence" value="ECO:0007669"/>
    <property type="project" value="TreeGrafter"/>
</dbReference>
<dbReference type="Gene3D" id="3.40.50.300">
    <property type="entry name" value="P-loop containing nucleotide triphosphate hydrolases"/>
    <property type="match status" value="1"/>
</dbReference>
<evidence type="ECO:0000256" key="5">
    <source>
        <dbReference type="ARBA" id="ARBA00022741"/>
    </source>
</evidence>
<keyword evidence="6" id="KW-0460">Magnesium</keyword>
<dbReference type="Pfam" id="PF01926">
    <property type="entry name" value="MMR_HSR1"/>
    <property type="match status" value="1"/>
</dbReference>
<evidence type="ECO:0000259" key="11">
    <source>
        <dbReference type="PROSITE" id="PS51706"/>
    </source>
</evidence>
<dbReference type="PROSITE" id="PS51706">
    <property type="entry name" value="G_ENGB"/>
    <property type="match status" value="1"/>
</dbReference>
<feature type="domain" description="EngB-type G" evidence="11">
    <location>
        <begin position="25"/>
        <end position="199"/>
    </location>
</feature>
<evidence type="ECO:0000256" key="4">
    <source>
        <dbReference type="ARBA" id="ARBA00022723"/>
    </source>
</evidence>
<dbReference type="GO" id="GO:0046872">
    <property type="term" value="F:metal ion binding"/>
    <property type="evidence" value="ECO:0007669"/>
    <property type="project" value="UniProtKB-KW"/>
</dbReference>
<dbReference type="SUPFAM" id="SSF52540">
    <property type="entry name" value="P-loop containing nucleoside triphosphate hydrolases"/>
    <property type="match status" value="1"/>
</dbReference>
<dbReference type="AlphaFoldDB" id="A0A803FUW4"/>
<sequence>MKSINFNKTFFLKGIINYHELKYFSGIEIAFLGYSNSGKSSIINCLANNKKLARVSKLPGRTSTINFFNVLSDFRIVDFPGYGYSKINNFTKKLLEKNIFFYLKYRKCLNGIVILSDIRLPMKIYDKMILKILKDSLLPILIILTKSDKVSKKNKIERLLHLRKKLSHLNMNITIFSFSKKNKSDIFFLQNQLSEWYFLYKNK</sequence>
<protein>
    <recommendedName>
        <fullName evidence="10">Probable GTP-binding protein EngB</fullName>
    </recommendedName>
</protein>
<keyword evidence="3 10" id="KW-0132">Cell division</keyword>
<evidence type="ECO:0000256" key="9">
    <source>
        <dbReference type="ARBA" id="ARBA00023306"/>
    </source>
</evidence>
<dbReference type="PANTHER" id="PTHR11649:SF13">
    <property type="entry name" value="ENGB-TYPE G DOMAIN-CONTAINING PROTEIN"/>
    <property type="match status" value="1"/>
</dbReference>
<dbReference type="CDD" id="cd01876">
    <property type="entry name" value="YihA_EngB"/>
    <property type="match status" value="1"/>
</dbReference>
<dbReference type="Proteomes" id="UP000294455">
    <property type="component" value="Chromosome"/>
</dbReference>
<evidence type="ECO:0000313" key="13">
    <source>
        <dbReference type="Proteomes" id="UP000294455"/>
    </source>
</evidence>
<keyword evidence="8 10" id="KW-0717">Septation</keyword>
<evidence type="ECO:0000313" key="12">
    <source>
        <dbReference type="EMBL" id="VFP88538.1"/>
    </source>
</evidence>
<evidence type="ECO:0000256" key="8">
    <source>
        <dbReference type="ARBA" id="ARBA00023210"/>
    </source>
</evidence>
<dbReference type="GO" id="GO:0005525">
    <property type="term" value="F:GTP binding"/>
    <property type="evidence" value="ECO:0007669"/>
    <property type="project" value="UniProtKB-UniRule"/>
</dbReference>
<keyword evidence="4" id="KW-0479">Metal-binding</keyword>
<evidence type="ECO:0000256" key="2">
    <source>
        <dbReference type="ARBA" id="ARBA00009638"/>
    </source>
</evidence>